<feature type="transmembrane region" description="Helical" evidence="8">
    <location>
        <begin position="69"/>
        <end position="92"/>
    </location>
</feature>
<evidence type="ECO:0000256" key="7">
    <source>
        <dbReference type="ARBA" id="ARBA00023136"/>
    </source>
</evidence>
<feature type="transmembrane region" description="Helical" evidence="8">
    <location>
        <begin position="30"/>
        <end position="49"/>
    </location>
</feature>
<feature type="transmembrane region" description="Helical" evidence="8">
    <location>
        <begin position="152"/>
        <end position="185"/>
    </location>
</feature>
<dbReference type="GO" id="GO:0005886">
    <property type="term" value="C:plasma membrane"/>
    <property type="evidence" value="ECO:0007669"/>
    <property type="project" value="UniProtKB-SubCell"/>
</dbReference>
<evidence type="ECO:0000256" key="4">
    <source>
        <dbReference type="ARBA" id="ARBA00022475"/>
    </source>
</evidence>
<dbReference type="GO" id="GO:1903785">
    <property type="term" value="P:L-valine transmembrane transport"/>
    <property type="evidence" value="ECO:0007669"/>
    <property type="project" value="TreeGrafter"/>
</dbReference>
<dbReference type="PANTHER" id="PTHR34979:SF1">
    <property type="entry name" value="INNER MEMBRANE PROTEIN YGAZ"/>
    <property type="match status" value="1"/>
</dbReference>
<evidence type="ECO:0000256" key="6">
    <source>
        <dbReference type="ARBA" id="ARBA00022989"/>
    </source>
</evidence>
<name>A0A1C6GDY5_9FIRM</name>
<dbReference type="AlphaFoldDB" id="A0A1C6GDY5"/>
<dbReference type="EMBL" id="FMHG01000001">
    <property type="protein sequence ID" value="SCJ43516.1"/>
    <property type="molecule type" value="Genomic_DNA"/>
</dbReference>
<comment type="subcellular location">
    <subcellularLocation>
        <location evidence="1">Cell membrane</location>
        <topology evidence="1">Multi-pass membrane protein</topology>
    </subcellularLocation>
</comment>
<reference evidence="9" key="1">
    <citation type="submission" date="2015-09" db="EMBL/GenBank/DDBJ databases">
        <authorList>
            <consortium name="Pathogen Informatics"/>
        </authorList>
    </citation>
    <scope>NUCLEOTIDE SEQUENCE</scope>
    <source>
        <strain evidence="9">2789STDY5834896</strain>
    </source>
</reference>
<evidence type="ECO:0000256" key="5">
    <source>
        <dbReference type="ARBA" id="ARBA00022692"/>
    </source>
</evidence>
<gene>
    <name evidence="9" type="primary">ygaZ</name>
    <name evidence="9" type="ORF">SAMEA3545359_00343</name>
</gene>
<evidence type="ECO:0000313" key="9">
    <source>
        <dbReference type="EMBL" id="SCJ43516.1"/>
    </source>
</evidence>
<evidence type="ECO:0000256" key="1">
    <source>
        <dbReference type="ARBA" id="ARBA00004651"/>
    </source>
</evidence>
<keyword evidence="7 8" id="KW-0472">Membrane</keyword>
<proteinExistence type="inferred from homology"/>
<evidence type="ECO:0000256" key="3">
    <source>
        <dbReference type="ARBA" id="ARBA00022448"/>
    </source>
</evidence>
<evidence type="ECO:0000256" key="2">
    <source>
        <dbReference type="ARBA" id="ARBA00010735"/>
    </source>
</evidence>
<evidence type="ECO:0000256" key="8">
    <source>
        <dbReference type="SAM" id="Phobius"/>
    </source>
</evidence>
<comment type="similarity">
    <text evidence="2">Belongs to the AzlC family.</text>
</comment>
<sequence length="247" mass="26294">MTPSPVKTRTAPGVKTAALRAAWPKTLPVLAGYLFIGMAFGVLLTSAGWHPLWAVVMSVFIYAGSMQFVTVGMLAAGAGLPTAAAMTAMVNLRHLFYGLPMLRRFAAAGAKKIYLALGLTDETFSLLCGTRAPDGVDPGWYDFFITLLDQCYWVLGSALGAVAGSLLPFDTTGIDFAMTALFVVVFIDQLRERQNRLPAVIGLAGSAACLLLFGADSFLLPAMALMVLLLCFLRGRAIADRGEEHAP</sequence>
<keyword evidence="3" id="KW-0813">Transport</keyword>
<dbReference type="InterPro" id="IPR011606">
    <property type="entry name" value="Brnchd-chn_aa_trnsp_permease"/>
</dbReference>
<accession>A0A1C6GDY5</accession>
<keyword evidence="4" id="KW-1003">Cell membrane</keyword>
<dbReference type="Pfam" id="PF03591">
    <property type="entry name" value="AzlC"/>
    <property type="match status" value="1"/>
</dbReference>
<protein>
    <submittedName>
        <fullName evidence="9">Inner membrane protein YgaZ</fullName>
    </submittedName>
</protein>
<keyword evidence="5 8" id="KW-0812">Transmembrane</keyword>
<keyword evidence="6 8" id="KW-1133">Transmembrane helix</keyword>
<organism evidence="9">
    <name type="scientific">uncultured Anaerotruncus sp</name>
    <dbReference type="NCBI Taxonomy" id="905011"/>
    <lineage>
        <taxon>Bacteria</taxon>
        <taxon>Bacillati</taxon>
        <taxon>Bacillota</taxon>
        <taxon>Clostridia</taxon>
        <taxon>Eubacteriales</taxon>
        <taxon>Oscillospiraceae</taxon>
        <taxon>Anaerotruncus</taxon>
        <taxon>environmental samples</taxon>
    </lineage>
</organism>
<feature type="transmembrane region" description="Helical" evidence="8">
    <location>
        <begin position="219"/>
        <end position="239"/>
    </location>
</feature>
<dbReference type="PANTHER" id="PTHR34979">
    <property type="entry name" value="INNER MEMBRANE PROTEIN YGAZ"/>
    <property type="match status" value="1"/>
</dbReference>